<dbReference type="NCBIfam" id="TIGR00481">
    <property type="entry name" value="YbhB/YbcL family Raf kinase inhibitor-like protein"/>
    <property type="match status" value="1"/>
</dbReference>
<dbReference type="EMBL" id="JBHULU010000001">
    <property type="protein sequence ID" value="MFD2512278.1"/>
    <property type="molecule type" value="Genomic_DNA"/>
</dbReference>
<protein>
    <submittedName>
        <fullName evidence="1">YbhB/YbcL family Raf kinase inhibitor-like protein</fullName>
    </submittedName>
</protein>
<dbReference type="Pfam" id="PF01161">
    <property type="entry name" value="PBP"/>
    <property type="match status" value="1"/>
</dbReference>
<gene>
    <name evidence="1" type="ORF">ACFSRY_00250</name>
</gene>
<dbReference type="PANTHER" id="PTHR30289:SF1">
    <property type="entry name" value="PEBP (PHOSPHATIDYLETHANOLAMINE-BINDING PROTEIN) FAMILY PROTEIN"/>
    <property type="match status" value="1"/>
</dbReference>
<sequence length="148" mass="16233">MDTLIRIQLSSPAFENGEKIPEEFTCDGENQSPPLQIAELPVGTQSLVLIMEDPDAPAGTWTHWLMWNIPPTNEIEKGSSPGVQGKNDFGDQGYKGPCTSLGTHRYYIRVYAIDINIDLPAGSTKAALLNSMSYHILGSGELMGFYSR</sequence>
<dbReference type="InterPro" id="IPR008914">
    <property type="entry name" value="PEBP"/>
</dbReference>
<reference evidence="2" key="1">
    <citation type="journal article" date="2019" name="Int. J. Syst. Evol. Microbiol.">
        <title>The Global Catalogue of Microorganisms (GCM) 10K type strain sequencing project: providing services to taxonomists for standard genome sequencing and annotation.</title>
        <authorList>
            <consortium name="The Broad Institute Genomics Platform"/>
            <consortium name="The Broad Institute Genome Sequencing Center for Infectious Disease"/>
            <person name="Wu L."/>
            <person name="Ma J."/>
        </authorList>
    </citation>
    <scope>NUCLEOTIDE SEQUENCE [LARGE SCALE GENOMIC DNA]</scope>
    <source>
        <strain evidence="2">KCTC 42498</strain>
    </source>
</reference>
<dbReference type="CDD" id="cd00865">
    <property type="entry name" value="PEBP_bact_arch"/>
    <property type="match status" value="1"/>
</dbReference>
<keyword evidence="2" id="KW-1185">Reference proteome</keyword>
<evidence type="ECO:0000313" key="2">
    <source>
        <dbReference type="Proteomes" id="UP001597544"/>
    </source>
</evidence>
<dbReference type="Proteomes" id="UP001597544">
    <property type="component" value="Unassembled WGS sequence"/>
</dbReference>
<proteinExistence type="predicted"/>
<organism evidence="1 2">
    <name type="scientific">Pontibacter locisalis</name>
    <dbReference type="NCBI Taxonomy" id="1719035"/>
    <lineage>
        <taxon>Bacteria</taxon>
        <taxon>Pseudomonadati</taxon>
        <taxon>Bacteroidota</taxon>
        <taxon>Cytophagia</taxon>
        <taxon>Cytophagales</taxon>
        <taxon>Hymenobacteraceae</taxon>
        <taxon>Pontibacter</taxon>
    </lineage>
</organism>
<comment type="caution">
    <text evidence="1">The sequence shown here is derived from an EMBL/GenBank/DDBJ whole genome shotgun (WGS) entry which is preliminary data.</text>
</comment>
<accession>A0ABW5IFX7</accession>
<dbReference type="InterPro" id="IPR036610">
    <property type="entry name" value="PEBP-like_sf"/>
</dbReference>
<keyword evidence="1" id="KW-0649">Protein kinase inhibitor</keyword>
<dbReference type="RefSeq" id="WP_377502057.1">
    <property type="nucleotide sequence ID" value="NZ_JBHULU010000001.1"/>
</dbReference>
<evidence type="ECO:0000313" key="1">
    <source>
        <dbReference type="EMBL" id="MFD2512278.1"/>
    </source>
</evidence>
<dbReference type="GO" id="GO:0004860">
    <property type="term" value="F:protein kinase inhibitor activity"/>
    <property type="evidence" value="ECO:0007669"/>
    <property type="project" value="UniProtKB-KW"/>
</dbReference>
<dbReference type="SUPFAM" id="SSF49777">
    <property type="entry name" value="PEBP-like"/>
    <property type="match status" value="1"/>
</dbReference>
<name>A0ABW5IFX7_9BACT</name>
<dbReference type="PANTHER" id="PTHR30289">
    <property type="entry name" value="UNCHARACTERIZED PROTEIN YBCL-RELATED"/>
    <property type="match status" value="1"/>
</dbReference>
<dbReference type="InterPro" id="IPR005247">
    <property type="entry name" value="YbhB_YbcL/LppC-like"/>
</dbReference>
<dbReference type="Gene3D" id="3.90.280.10">
    <property type="entry name" value="PEBP-like"/>
    <property type="match status" value="1"/>
</dbReference>